<organism evidence="1 2">
    <name type="scientific">Clostridium perfringens</name>
    <dbReference type="NCBI Taxonomy" id="1502"/>
    <lineage>
        <taxon>Bacteria</taxon>
        <taxon>Bacillati</taxon>
        <taxon>Bacillota</taxon>
        <taxon>Clostridia</taxon>
        <taxon>Eubacteriales</taxon>
        <taxon>Clostridiaceae</taxon>
        <taxon>Clostridium</taxon>
    </lineage>
</organism>
<accession>A0A140GRR7</accession>
<name>A0A140GRR7_CLOPF</name>
<geneLocation type="plasmid" evidence="1 2">
    <name>pJFP838A</name>
</geneLocation>
<dbReference type="PATRIC" id="fig|1502.177.peg.3519"/>
<dbReference type="OrthoDB" id="3648721at2"/>
<gene>
    <name evidence="1" type="ORF">JFP838_pA0310</name>
</gene>
<keyword evidence="1" id="KW-0614">Plasmid</keyword>
<dbReference type="AlphaFoldDB" id="A0A140GRR7"/>
<evidence type="ECO:0000313" key="1">
    <source>
        <dbReference type="EMBL" id="AMN31226.1"/>
    </source>
</evidence>
<sequence length="190" mass="22007">MKKTIIPIEVGTKIGETEVLSINYDCDKPYMVLINGEKSNVSIEELRKTTSLSIEDYNIPSDFYCKYIGITRFNCNAKTISNKIKNFERDYEYGEAEERCISGIETPYIDIELGLFRDETLQESGPYYTICINCKDGLKEPSWDTFSSINEPVKIKELTNEFTSDEIVEEYYKILMKHAKNEGLFVTKYN</sequence>
<proteinExistence type="predicted"/>
<dbReference type="Proteomes" id="UP000070260">
    <property type="component" value="Plasmid pJFP838A"/>
</dbReference>
<protein>
    <submittedName>
        <fullName evidence="1">Uncharacterized protein</fullName>
    </submittedName>
</protein>
<dbReference type="RefSeq" id="WP_061429814.1">
    <property type="nucleotide sequence ID" value="NZ_CATNZX010000014.1"/>
</dbReference>
<evidence type="ECO:0000313" key="2">
    <source>
        <dbReference type="Proteomes" id="UP000070260"/>
    </source>
</evidence>
<dbReference type="EMBL" id="CP013615">
    <property type="protein sequence ID" value="AMN31226.1"/>
    <property type="molecule type" value="Genomic_DNA"/>
</dbReference>
<reference evidence="1 2" key="1">
    <citation type="journal article" date="2016" name="PLoS ONE">
        <title>Plasmid Characterization and Chromosome Analysis of Two netF+ Clostridium perfringens Isolates Associated with Foal and Canine Necrotizing Enteritis.</title>
        <authorList>
            <person name="Mehdizadeh Gohari I."/>
            <person name="Kropinski A.M."/>
            <person name="Weese S.J."/>
            <person name="Parreira V.R."/>
            <person name="Whitehead A.E."/>
            <person name="Boerlin P."/>
            <person name="Prescott J.F."/>
        </authorList>
    </citation>
    <scope>NUCLEOTIDE SEQUENCE [LARGE SCALE GENOMIC DNA]</scope>
    <source>
        <strain evidence="1 2">JP838</strain>
        <plasmid evidence="2">Plasmid pJFP838A</plasmid>
    </source>
</reference>